<dbReference type="EMBL" id="KN847319">
    <property type="protein sequence ID" value="KIW56393.1"/>
    <property type="molecule type" value="Genomic_DNA"/>
</dbReference>
<gene>
    <name evidence="4" type="ORF">PV05_05058</name>
</gene>
<dbReference type="OrthoDB" id="428260at2759"/>
<dbReference type="InterPro" id="IPR050789">
    <property type="entry name" value="Diverse_Enzym_Activities"/>
</dbReference>
<dbReference type="STRING" id="348802.A0A0D2ELS3"/>
<dbReference type="Proteomes" id="UP000054342">
    <property type="component" value="Unassembled WGS sequence"/>
</dbReference>
<dbReference type="PANTHER" id="PTHR43283">
    <property type="entry name" value="BETA-LACTAMASE-RELATED"/>
    <property type="match status" value="1"/>
</dbReference>
<evidence type="ECO:0000259" key="3">
    <source>
        <dbReference type="Pfam" id="PF00144"/>
    </source>
</evidence>
<evidence type="ECO:0000256" key="1">
    <source>
        <dbReference type="ARBA" id="ARBA00009009"/>
    </source>
</evidence>
<evidence type="ECO:0000313" key="5">
    <source>
        <dbReference type="Proteomes" id="UP000054342"/>
    </source>
</evidence>
<dbReference type="Pfam" id="PF00144">
    <property type="entry name" value="Beta-lactamase"/>
    <property type="match status" value="1"/>
</dbReference>
<evidence type="ECO:0000256" key="2">
    <source>
        <dbReference type="ARBA" id="ARBA00022801"/>
    </source>
</evidence>
<dbReference type="InterPro" id="IPR001466">
    <property type="entry name" value="Beta-lactam-related"/>
</dbReference>
<dbReference type="GO" id="GO:0016787">
    <property type="term" value="F:hydrolase activity"/>
    <property type="evidence" value="ECO:0007669"/>
    <property type="project" value="UniProtKB-KW"/>
</dbReference>
<dbReference type="Gene3D" id="3.40.710.10">
    <property type="entry name" value="DD-peptidase/beta-lactamase superfamily"/>
    <property type="match status" value="1"/>
</dbReference>
<keyword evidence="2" id="KW-0378">Hydrolase</keyword>
<dbReference type="PANTHER" id="PTHR43283:SF17">
    <property type="entry name" value="(LOVD), PUTATIVE (AFU_ORTHOLOGUE AFUA_5G00920)-RELATED"/>
    <property type="match status" value="1"/>
</dbReference>
<dbReference type="InterPro" id="IPR012338">
    <property type="entry name" value="Beta-lactam/transpept-like"/>
</dbReference>
<organism evidence="4 5">
    <name type="scientific">Exophiala xenobiotica</name>
    <dbReference type="NCBI Taxonomy" id="348802"/>
    <lineage>
        <taxon>Eukaryota</taxon>
        <taxon>Fungi</taxon>
        <taxon>Dikarya</taxon>
        <taxon>Ascomycota</taxon>
        <taxon>Pezizomycotina</taxon>
        <taxon>Eurotiomycetes</taxon>
        <taxon>Chaetothyriomycetidae</taxon>
        <taxon>Chaetothyriales</taxon>
        <taxon>Herpotrichiellaceae</taxon>
        <taxon>Exophiala</taxon>
    </lineage>
</organism>
<sequence>MEALEAALEAACSERKIPGAVLAACDKSGNFNYAKAFGVRSLEDGKQAPLELDSIFALFSSSKLVTTIAVLQLVQNGQVSLDDDVAKILPEIAAQQILLGMENGKPVFTKRQNPITLRHLLTHSSGLAYTFMSPALQEYQTSLGVAGPPRNVVESYNLPLVFEPGTSWKYSTGLDWAGLLVSRLAKVDLESYCQANIFSPLGITDMTYWAKKNPALVQRVASMSIRDPADPQGKAQAYSGPDMHSAAETEMGGQGLYASMPSYLKVLHSILVDDEKLLKKETTAMMFQPQLTEDSRAALQALYASRPTRGPCAIGRFPPGVRYDWGLGGLLTMEDVDQEGVTYRKKGCLNWSGMPNLFWFLDRASGVCGIYGGQIMPSGDAQAQEMIHLFEKTMYEQAASKTKI</sequence>
<evidence type="ECO:0000313" key="4">
    <source>
        <dbReference type="EMBL" id="KIW56393.1"/>
    </source>
</evidence>
<proteinExistence type="inferred from homology"/>
<reference evidence="4 5" key="1">
    <citation type="submission" date="2015-01" db="EMBL/GenBank/DDBJ databases">
        <title>The Genome Sequence of Exophiala xenobiotica CBS118157.</title>
        <authorList>
            <consortium name="The Broad Institute Genomics Platform"/>
            <person name="Cuomo C."/>
            <person name="de Hoog S."/>
            <person name="Gorbushina A."/>
            <person name="Stielow B."/>
            <person name="Teixiera M."/>
            <person name="Abouelleil A."/>
            <person name="Chapman S.B."/>
            <person name="Priest M."/>
            <person name="Young S.K."/>
            <person name="Wortman J."/>
            <person name="Nusbaum C."/>
            <person name="Birren B."/>
        </authorList>
    </citation>
    <scope>NUCLEOTIDE SEQUENCE [LARGE SCALE GENOMIC DNA]</scope>
    <source>
        <strain evidence="4 5">CBS 118157</strain>
    </source>
</reference>
<keyword evidence="5" id="KW-1185">Reference proteome</keyword>
<comment type="similarity">
    <text evidence="1">Belongs to the class-A beta-lactamase family.</text>
</comment>
<dbReference type="SUPFAM" id="SSF56601">
    <property type="entry name" value="beta-lactamase/transpeptidase-like"/>
    <property type="match status" value="1"/>
</dbReference>
<feature type="domain" description="Beta-lactamase-related" evidence="3">
    <location>
        <begin position="9"/>
        <end position="371"/>
    </location>
</feature>
<dbReference type="AlphaFoldDB" id="A0A0D2ELS3"/>
<dbReference type="HOGENOM" id="CLU_020027_11_1_1"/>
<name>A0A0D2ELS3_9EURO</name>
<protein>
    <recommendedName>
        <fullName evidence="3">Beta-lactamase-related domain-containing protein</fullName>
    </recommendedName>
</protein>
<dbReference type="GeneID" id="25326966"/>
<accession>A0A0D2ELS3</accession>
<dbReference type="RefSeq" id="XP_013316977.1">
    <property type="nucleotide sequence ID" value="XM_013461523.1"/>
</dbReference>